<dbReference type="GO" id="GO:0016491">
    <property type="term" value="F:oxidoreductase activity"/>
    <property type="evidence" value="ECO:0007669"/>
    <property type="project" value="UniProtKB-KW"/>
</dbReference>
<proteinExistence type="inferred from homology"/>
<accession>A0A098G3B1</accession>
<dbReference type="PANTHER" id="PTHR43391">
    <property type="entry name" value="RETINOL DEHYDROGENASE-RELATED"/>
    <property type="match status" value="1"/>
</dbReference>
<keyword evidence="3" id="KW-0472">Membrane</keyword>
<organism evidence="4 5">
    <name type="scientific">Legionella fallonii LLAP-10</name>
    <dbReference type="NCBI Taxonomy" id="1212491"/>
    <lineage>
        <taxon>Bacteria</taxon>
        <taxon>Pseudomonadati</taxon>
        <taxon>Pseudomonadota</taxon>
        <taxon>Gammaproteobacteria</taxon>
        <taxon>Legionellales</taxon>
        <taxon>Legionellaceae</taxon>
        <taxon>Legionella</taxon>
    </lineage>
</organism>
<dbReference type="InterPro" id="IPR002347">
    <property type="entry name" value="SDR_fam"/>
</dbReference>
<dbReference type="Gene3D" id="3.40.50.720">
    <property type="entry name" value="NAD(P)-binding Rossmann-like Domain"/>
    <property type="match status" value="1"/>
</dbReference>
<name>A0A098G3B1_9GAMM</name>
<evidence type="ECO:0000256" key="1">
    <source>
        <dbReference type="ARBA" id="ARBA00006484"/>
    </source>
</evidence>
<feature type="transmembrane region" description="Helical" evidence="3">
    <location>
        <begin position="212"/>
        <end position="234"/>
    </location>
</feature>
<dbReference type="InterPro" id="IPR020904">
    <property type="entry name" value="Sc_DH/Rdtase_CS"/>
</dbReference>
<keyword evidence="2" id="KW-0560">Oxidoreductase</keyword>
<evidence type="ECO:0000313" key="4">
    <source>
        <dbReference type="EMBL" id="CEG56466.1"/>
    </source>
</evidence>
<evidence type="ECO:0000313" key="5">
    <source>
        <dbReference type="Proteomes" id="UP000032430"/>
    </source>
</evidence>
<dbReference type="PANTHER" id="PTHR43391:SF94">
    <property type="entry name" value="OXIDOREDUCTASE-RELATED"/>
    <property type="match status" value="1"/>
</dbReference>
<dbReference type="HOGENOM" id="CLU_010194_2_1_6"/>
<evidence type="ECO:0000256" key="2">
    <source>
        <dbReference type="ARBA" id="ARBA00023002"/>
    </source>
</evidence>
<evidence type="ECO:0000256" key="3">
    <source>
        <dbReference type="SAM" id="Phobius"/>
    </source>
</evidence>
<sequence length="240" mass="26821">MTQRTWVILGATSIIAEEFAHLAATSGHSLRLVGRDKEQLAIIAQDIQLRFQVSCDYVVTKMHDVTTQLAMILKQCDSELDLLIAHSDFTENNALTPSTITQLIETNILSTTLLIHSYLNSTQKQHNLLYLSSVAACRGRAKNSLYGASKAAIEVYLQGLQQGATINQHITIVRLGFIDTKQTYGLPGIFYAASPKDCAKACWKAINGGKRLLYYPAFWRVIMYLIARMPFFIYKKSGKI</sequence>
<dbReference type="PROSITE" id="PS00061">
    <property type="entry name" value="ADH_SHORT"/>
    <property type="match status" value="1"/>
</dbReference>
<dbReference type="EMBL" id="LN614827">
    <property type="protein sequence ID" value="CEG56466.1"/>
    <property type="molecule type" value="Genomic_DNA"/>
</dbReference>
<dbReference type="RefSeq" id="WP_045095125.1">
    <property type="nucleotide sequence ID" value="NZ_LN614827.1"/>
</dbReference>
<dbReference type="AlphaFoldDB" id="A0A098G3B1"/>
<dbReference type="SUPFAM" id="SSF51735">
    <property type="entry name" value="NAD(P)-binding Rossmann-fold domains"/>
    <property type="match status" value="1"/>
</dbReference>
<comment type="similarity">
    <text evidence="1">Belongs to the short-chain dehydrogenases/reductases (SDR) family.</text>
</comment>
<keyword evidence="5" id="KW-1185">Reference proteome</keyword>
<dbReference type="Proteomes" id="UP000032430">
    <property type="component" value="Chromosome I"/>
</dbReference>
<dbReference type="Pfam" id="PF00106">
    <property type="entry name" value="adh_short"/>
    <property type="match status" value="1"/>
</dbReference>
<dbReference type="STRING" id="1212491.LFA_1027"/>
<gene>
    <name evidence="4" type="ORF">LFA_1027</name>
</gene>
<dbReference type="InterPro" id="IPR036291">
    <property type="entry name" value="NAD(P)-bd_dom_sf"/>
</dbReference>
<keyword evidence="3" id="KW-0812">Transmembrane</keyword>
<dbReference type="KEGG" id="lfa:LFA_1027"/>
<keyword evidence="3" id="KW-1133">Transmembrane helix</keyword>
<protein>
    <submittedName>
        <fullName evidence="4">Oxidoreductase, short chain dehydrogenase/reductase family</fullName>
    </submittedName>
</protein>
<dbReference type="OrthoDB" id="335726at2"/>
<reference evidence="5" key="1">
    <citation type="submission" date="2014-09" db="EMBL/GenBank/DDBJ databases">
        <authorList>
            <person name="Gomez-Valero L."/>
        </authorList>
    </citation>
    <scope>NUCLEOTIDE SEQUENCE [LARGE SCALE GENOMIC DNA]</scope>
    <source>
        <strain evidence="5">ATCC700992</strain>
    </source>
</reference>